<proteinExistence type="predicted"/>
<sequence>MDIPLFCAWDTTCGTRQYFPLPEQKAPYGAQLREMYRADAHRYGPDLRYPVKMMVLVVNLTG</sequence>
<dbReference type="AlphaFoldDB" id="A0A1X1EJL0"/>
<dbReference type="EMBL" id="MLJI01000002">
    <property type="protein sequence ID" value="ORM89130.1"/>
    <property type="molecule type" value="Genomic_DNA"/>
</dbReference>
<evidence type="ECO:0000313" key="2">
    <source>
        <dbReference type="Proteomes" id="UP000193749"/>
    </source>
</evidence>
<reference evidence="1 2" key="1">
    <citation type="journal article" date="2017" name="Antonie Van Leeuwenhoek">
        <title>Phylogenomic resolution of the bacterial genus Pantoea and its relationship with Erwinia and Tatumella.</title>
        <authorList>
            <person name="Palmer M."/>
            <person name="Steenkamp E.T."/>
            <person name="Coetzee M.P."/>
            <person name="Chan W.Y."/>
            <person name="van Zyl E."/>
            <person name="De Maayer P."/>
            <person name="Coutinho T.A."/>
            <person name="Blom J."/>
            <person name="Smits T.H."/>
            <person name="Duffy B."/>
            <person name="Venter S.N."/>
        </authorList>
    </citation>
    <scope>NUCLEOTIDE SEQUENCE [LARGE SCALE GENOMIC DNA]</scope>
    <source>
        <strain evidence="1 2">LMG 2657</strain>
    </source>
</reference>
<comment type="caution">
    <text evidence="1">The sequence shown here is derived from an EMBL/GenBank/DDBJ whole genome shotgun (WGS) entry which is preliminary data.</text>
</comment>
<protein>
    <submittedName>
        <fullName evidence="1">Uncharacterized protein</fullName>
    </submittedName>
</protein>
<evidence type="ECO:0000313" key="1">
    <source>
        <dbReference type="EMBL" id="ORM89130.1"/>
    </source>
</evidence>
<name>A0A1X1EJL0_PANCY</name>
<dbReference type="Proteomes" id="UP000193749">
    <property type="component" value="Unassembled WGS sequence"/>
</dbReference>
<keyword evidence="2" id="KW-1185">Reference proteome</keyword>
<gene>
    <name evidence="1" type="ORF">HA50_20965</name>
</gene>
<accession>A0A1X1EJL0</accession>
<dbReference type="STRING" id="55209.HA50_20965"/>
<organism evidence="1 2">
    <name type="scientific">Pantoea cypripedii</name>
    <name type="common">Pectobacterium cypripedii</name>
    <name type="synonym">Erwinia cypripedii</name>
    <dbReference type="NCBI Taxonomy" id="55209"/>
    <lineage>
        <taxon>Bacteria</taxon>
        <taxon>Pseudomonadati</taxon>
        <taxon>Pseudomonadota</taxon>
        <taxon>Gammaproteobacteria</taxon>
        <taxon>Enterobacterales</taxon>
        <taxon>Erwiniaceae</taxon>
        <taxon>Pantoea</taxon>
    </lineage>
</organism>